<dbReference type="EMBL" id="AP019531">
    <property type="protein sequence ID" value="BBI92099.1"/>
    <property type="molecule type" value="Genomic_DNA"/>
</dbReference>
<dbReference type="SUPFAM" id="SSF49354">
    <property type="entry name" value="PapD-like"/>
    <property type="match status" value="1"/>
</dbReference>
<keyword evidence="3 7" id="KW-0732">Signal</keyword>
<evidence type="ECO:0000256" key="1">
    <source>
        <dbReference type="ARBA" id="ARBA00004418"/>
    </source>
</evidence>
<evidence type="ECO:0000259" key="8">
    <source>
        <dbReference type="Pfam" id="PF00345"/>
    </source>
</evidence>
<sequence>MYPFSRKIFAATVLLSMNIMAMPLYAADYSITPNKKEFSLKLGASRVIYHSGSNGAMLSVSNQQDYPILVQGKVYAEDKKSASPFIVTPPLFRLEAGQQSRMRIVRTSVADAPDRESMQWICISGIPPKDTDVWAKGNTSKPATAVTVNLEISTHSCIKLLVRPSGVKGMPTDVAADLTWKRQGSKIYAHNGSPFYMNLSSVTVGGKPVNDLNYVAPFAERSFTLPERASGKVEWKIITDVGGESRVFQSPTSI</sequence>
<reference evidence="10 11" key="1">
    <citation type="submission" date="2019-03" db="EMBL/GenBank/DDBJ databases">
        <title>The genome sequence of Candidatus Serratia symbiotica strain IS.</title>
        <authorList>
            <person name="Nikoh N."/>
            <person name="Koga R."/>
            <person name="Oshima K."/>
            <person name="Hattori M."/>
            <person name="Fukatsu T."/>
        </authorList>
    </citation>
    <scope>NUCLEOTIDE SEQUENCE [LARGE SCALE GENOMIC DNA]</scope>
    <source>
        <strain evidence="10 11">IS</strain>
    </source>
</reference>
<evidence type="ECO:0000256" key="3">
    <source>
        <dbReference type="ARBA" id="ARBA00022729"/>
    </source>
</evidence>
<feature type="domain" description="Pili assembly chaperone C-terminal" evidence="9">
    <location>
        <begin position="190"/>
        <end position="245"/>
    </location>
</feature>
<comment type="subcellular location">
    <subcellularLocation>
        <location evidence="1">Periplasm</location>
    </subcellularLocation>
</comment>
<dbReference type="PANTHER" id="PTHR30251">
    <property type="entry name" value="PILUS ASSEMBLY CHAPERONE"/>
    <property type="match status" value="1"/>
</dbReference>
<dbReference type="SUPFAM" id="SSF49584">
    <property type="entry name" value="Periplasmic chaperone C-domain"/>
    <property type="match status" value="1"/>
</dbReference>
<proteinExistence type="inferred from homology"/>
<evidence type="ECO:0000256" key="4">
    <source>
        <dbReference type="ARBA" id="ARBA00022764"/>
    </source>
</evidence>
<evidence type="ECO:0000256" key="2">
    <source>
        <dbReference type="ARBA" id="ARBA00007399"/>
    </source>
</evidence>
<name>A0A455VG59_9GAMM</name>
<dbReference type="PANTHER" id="PTHR30251:SF9">
    <property type="entry name" value="CHAPERONE PROTEIN CAF1M"/>
    <property type="match status" value="1"/>
</dbReference>
<dbReference type="InterPro" id="IPR016148">
    <property type="entry name" value="Pili_assmbl_chaperone_C"/>
</dbReference>
<feature type="chain" id="PRO_5019869270" evidence="7">
    <location>
        <begin position="27"/>
        <end position="254"/>
    </location>
</feature>
<feature type="signal peptide" evidence="7">
    <location>
        <begin position="1"/>
        <end position="26"/>
    </location>
</feature>
<keyword evidence="4" id="KW-0574">Periplasm</keyword>
<dbReference type="Pfam" id="PF02753">
    <property type="entry name" value="PapD_C"/>
    <property type="match status" value="1"/>
</dbReference>
<dbReference type="Pfam" id="PF00345">
    <property type="entry name" value="PapD_N"/>
    <property type="match status" value="1"/>
</dbReference>
<dbReference type="InterPro" id="IPR050643">
    <property type="entry name" value="Periplasmic_pilus_chap"/>
</dbReference>
<gene>
    <name evidence="10" type="primary">safB</name>
    <name evidence="10" type="ORF">SSYIS1_16410</name>
</gene>
<dbReference type="InterPro" id="IPR016147">
    <property type="entry name" value="Pili_assmbl_chaperone_N"/>
</dbReference>
<dbReference type="Gene3D" id="2.60.40.10">
    <property type="entry name" value="Immunoglobulins"/>
    <property type="match status" value="2"/>
</dbReference>
<dbReference type="RefSeq" id="WP_149590964.1">
    <property type="nucleotide sequence ID" value="NZ_AP019531.1"/>
</dbReference>
<evidence type="ECO:0000313" key="11">
    <source>
        <dbReference type="Proteomes" id="UP000324392"/>
    </source>
</evidence>
<dbReference type="PRINTS" id="PR00969">
    <property type="entry name" value="CHAPERONPILI"/>
</dbReference>
<dbReference type="GO" id="GO:0030288">
    <property type="term" value="C:outer membrane-bounded periplasmic space"/>
    <property type="evidence" value="ECO:0007669"/>
    <property type="project" value="InterPro"/>
</dbReference>
<evidence type="ECO:0000256" key="5">
    <source>
        <dbReference type="ARBA" id="ARBA00023186"/>
    </source>
</evidence>
<protein>
    <submittedName>
        <fullName evidence="10">Gram-negative pili assembly chaperone</fullName>
    </submittedName>
</protein>
<dbReference type="InterPro" id="IPR008962">
    <property type="entry name" value="PapD-like_sf"/>
</dbReference>
<dbReference type="AlphaFoldDB" id="A0A455VG59"/>
<evidence type="ECO:0000313" key="10">
    <source>
        <dbReference type="EMBL" id="BBI92099.1"/>
    </source>
</evidence>
<feature type="domain" description="Pili assembly chaperone N-terminal" evidence="8">
    <location>
        <begin position="40"/>
        <end position="167"/>
    </location>
</feature>
<accession>A0A455VG59</accession>
<dbReference type="InterPro" id="IPR036316">
    <property type="entry name" value="Pili_assmbl_chap_C_dom_sf"/>
</dbReference>
<organism evidence="10 11">
    <name type="scientific">Serratia symbiotica</name>
    <dbReference type="NCBI Taxonomy" id="138074"/>
    <lineage>
        <taxon>Bacteria</taxon>
        <taxon>Pseudomonadati</taxon>
        <taxon>Pseudomonadota</taxon>
        <taxon>Gammaproteobacteria</taxon>
        <taxon>Enterobacterales</taxon>
        <taxon>Yersiniaceae</taxon>
        <taxon>Serratia</taxon>
    </lineage>
</organism>
<keyword evidence="5" id="KW-0143">Chaperone</keyword>
<evidence type="ECO:0000256" key="6">
    <source>
        <dbReference type="ARBA" id="ARBA00023319"/>
    </source>
</evidence>
<comment type="similarity">
    <text evidence="2">Belongs to the periplasmic pilus chaperone family.</text>
</comment>
<evidence type="ECO:0000256" key="7">
    <source>
        <dbReference type="SAM" id="SignalP"/>
    </source>
</evidence>
<dbReference type="InterPro" id="IPR013783">
    <property type="entry name" value="Ig-like_fold"/>
</dbReference>
<evidence type="ECO:0000259" key="9">
    <source>
        <dbReference type="Pfam" id="PF02753"/>
    </source>
</evidence>
<dbReference type="GO" id="GO:0071555">
    <property type="term" value="P:cell wall organization"/>
    <property type="evidence" value="ECO:0007669"/>
    <property type="project" value="InterPro"/>
</dbReference>
<keyword evidence="6" id="KW-0393">Immunoglobulin domain</keyword>
<dbReference type="InterPro" id="IPR001829">
    <property type="entry name" value="Pili_assmbl_chaperone_bac"/>
</dbReference>
<dbReference type="Proteomes" id="UP000324392">
    <property type="component" value="Chromosome"/>
</dbReference>